<protein>
    <submittedName>
        <fullName evidence="1">Uncharacterized protein</fullName>
    </submittedName>
</protein>
<dbReference type="EMBL" id="JBGUBD010000008">
    <property type="protein sequence ID" value="MFA9479371.1"/>
    <property type="molecule type" value="Genomic_DNA"/>
</dbReference>
<proteinExistence type="predicted"/>
<organism evidence="1 2">
    <name type="scientific">Natronomicrosphaera hydrolytica</name>
    <dbReference type="NCBI Taxonomy" id="3242702"/>
    <lineage>
        <taxon>Bacteria</taxon>
        <taxon>Pseudomonadati</taxon>
        <taxon>Planctomycetota</taxon>
        <taxon>Phycisphaerae</taxon>
        <taxon>Phycisphaerales</taxon>
        <taxon>Phycisphaeraceae</taxon>
        <taxon>Natronomicrosphaera</taxon>
    </lineage>
</organism>
<evidence type="ECO:0000313" key="2">
    <source>
        <dbReference type="Proteomes" id="UP001575105"/>
    </source>
</evidence>
<keyword evidence="2" id="KW-1185">Reference proteome</keyword>
<comment type="caution">
    <text evidence="1">The sequence shown here is derived from an EMBL/GenBank/DDBJ whole genome shotgun (WGS) entry which is preliminary data.</text>
</comment>
<dbReference type="RefSeq" id="WP_425346291.1">
    <property type="nucleotide sequence ID" value="NZ_JBGUBD010000008.1"/>
</dbReference>
<evidence type="ECO:0000313" key="1">
    <source>
        <dbReference type="EMBL" id="MFA9479371.1"/>
    </source>
</evidence>
<sequence>MASALQLAELIEQIARFGKAADAEDAIRARDRVEPLVQALLVELRSL</sequence>
<reference evidence="1 2" key="1">
    <citation type="submission" date="2024-08" db="EMBL/GenBank/DDBJ databases">
        <title>Whole-genome sequencing of halo(alkali)philic microorganisms from hypersaline lakes.</title>
        <authorList>
            <person name="Sorokin D.Y."/>
            <person name="Merkel A.Y."/>
            <person name="Messina E."/>
            <person name="Yakimov M."/>
        </authorList>
    </citation>
    <scope>NUCLEOTIDE SEQUENCE [LARGE SCALE GENOMIC DNA]</scope>
    <source>
        <strain evidence="1 2">AB-hyl4</strain>
    </source>
</reference>
<accession>A0ABV4U6Z5</accession>
<gene>
    <name evidence="1" type="ORF">ACERK3_13860</name>
</gene>
<name>A0ABV4U6Z5_9BACT</name>
<dbReference type="Proteomes" id="UP001575105">
    <property type="component" value="Unassembled WGS sequence"/>
</dbReference>